<dbReference type="KEGG" id="emar:D1013_17945"/>
<dbReference type="EMBL" id="CP032050">
    <property type="protein sequence ID" value="AYN69129.1"/>
    <property type="molecule type" value="Genomic_DNA"/>
</dbReference>
<dbReference type="OrthoDB" id="1172862at2"/>
<organism evidence="3 4">
    <name type="scientific">Euzebyella marina</name>
    <dbReference type="NCBI Taxonomy" id="1761453"/>
    <lineage>
        <taxon>Bacteria</taxon>
        <taxon>Pseudomonadati</taxon>
        <taxon>Bacteroidota</taxon>
        <taxon>Flavobacteriia</taxon>
        <taxon>Flavobacteriales</taxon>
        <taxon>Flavobacteriaceae</taxon>
        <taxon>Euzebyella</taxon>
    </lineage>
</organism>
<name>A0A3G2LA54_9FLAO</name>
<reference evidence="3 4" key="1">
    <citation type="submission" date="2018-08" db="EMBL/GenBank/DDBJ databases">
        <title>The reduced genetic potential of extracellular carbohydrate catabolism in Euzebyella marina RN62, a Flavobacteriia bacterium isolated from the hadal water.</title>
        <authorList>
            <person name="Xue C."/>
        </authorList>
    </citation>
    <scope>NUCLEOTIDE SEQUENCE [LARGE SCALE GENOMIC DNA]</scope>
    <source>
        <strain evidence="3 4">RN62</strain>
    </source>
</reference>
<dbReference type="PROSITE" id="PS51257">
    <property type="entry name" value="PROKAR_LIPOPROTEIN"/>
    <property type="match status" value="1"/>
</dbReference>
<evidence type="ECO:0000256" key="1">
    <source>
        <dbReference type="SAM" id="MobiDB-lite"/>
    </source>
</evidence>
<feature type="chain" id="PRO_5018252965" description="DUF4465 domain-containing protein" evidence="2">
    <location>
        <begin position="18"/>
        <end position="367"/>
    </location>
</feature>
<evidence type="ECO:0000313" key="3">
    <source>
        <dbReference type="EMBL" id="AYN69129.1"/>
    </source>
</evidence>
<evidence type="ECO:0000313" key="4">
    <source>
        <dbReference type="Proteomes" id="UP000276309"/>
    </source>
</evidence>
<feature type="signal peptide" evidence="2">
    <location>
        <begin position="1"/>
        <end position="17"/>
    </location>
</feature>
<evidence type="ECO:0000256" key="2">
    <source>
        <dbReference type="SAM" id="SignalP"/>
    </source>
</evidence>
<accession>A0A3G2LA54</accession>
<sequence>MKKTLLSRVALSTMVFAMVLGTQSCSKDDGNVFDTPDTGQENEDDPEEEVDDVATLVFNEGDPSNDIFVADASGEAGGVVPGRVIFTSTATTQRRMYITQNIGGGGDMPFNNFNLDSDDLKKALKADGSIDLDGATKKEIDFTFNLPVPDIDNGEIVYSFWTTTGKGDFRDPTKRQALGVGTITVTVGNGNNPDAEVRHFTDIKLFAPAEDGRTESFFSFLDGSVYKIVDGNVDDEEKGAAFRAFWDFGYFYTNDDKASFASTAYYKTAFPFDVEGFEAEEGVEDEELNEMYFNLSAKTSTEFDAIVLAEDLETIEKSTFPEFNSMNAGDVIEFVDNYGKKGLIKITAVEPGYDNNDYIMFDVKIQP</sequence>
<evidence type="ECO:0008006" key="5">
    <source>
        <dbReference type="Google" id="ProtNLM"/>
    </source>
</evidence>
<gene>
    <name evidence="3" type="ORF">D1013_17945</name>
</gene>
<feature type="region of interest" description="Disordered" evidence="1">
    <location>
        <begin position="27"/>
        <end position="48"/>
    </location>
</feature>
<dbReference type="RefSeq" id="WP_121850136.1">
    <property type="nucleotide sequence ID" value="NZ_CP032050.1"/>
</dbReference>
<protein>
    <recommendedName>
        <fullName evidence="5">DUF4465 domain-containing protein</fullName>
    </recommendedName>
</protein>
<dbReference type="Proteomes" id="UP000276309">
    <property type="component" value="Chromosome"/>
</dbReference>
<keyword evidence="4" id="KW-1185">Reference proteome</keyword>
<dbReference type="AlphaFoldDB" id="A0A3G2LA54"/>
<proteinExistence type="predicted"/>
<keyword evidence="2" id="KW-0732">Signal</keyword>